<reference evidence="1" key="1">
    <citation type="submission" date="2013-11" db="EMBL/GenBank/DDBJ databases">
        <title>The Genome Sequence of Phytophthora parasitica IAC_01/95.</title>
        <authorList>
            <consortium name="The Broad Institute Genomics Platform"/>
            <person name="Russ C."/>
            <person name="Tyler B."/>
            <person name="Panabieres F."/>
            <person name="Shan W."/>
            <person name="Tripathy S."/>
            <person name="Grunwald N."/>
            <person name="Machado M."/>
            <person name="Johnson C.S."/>
            <person name="Arredondo F."/>
            <person name="Hong C."/>
            <person name="Coffey M."/>
            <person name="Young S.K."/>
            <person name="Zeng Q."/>
            <person name="Gargeya S."/>
            <person name="Fitzgerald M."/>
            <person name="Abouelleil A."/>
            <person name="Alvarado L."/>
            <person name="Chapman S.B."/>
            <person name="Gainer-Dewar J."/>
            <person name="Goldberg J."/>
            <person name="Griggs A."/>
            <person name="Gujja S."/>
            <person name="Hansen M."/>
            <person name="Howarth C."/>
            <person name="Imamovic A."/>
            <person name="Ireland A."/>
            <person name="Larimer J."/>
            <person name="McCowan C."/>
            <person name="Murphy C."/>
            <person name="Pearson M."/>
            <person name="Poon T.W."/>
            <person name="Priest M."/>
            <person name="Roberts A."/>
            <person name="Saif S."/>
            <person name="Shea T."/>
            <person name="Sykes S."/>
            <person name="Wortman J."/>
            <person name="Nusbaum C."/>
            <person name="Birren B."/>
        </authorList>
    </citation>
    <scope>NUCLEOTIDE SEQUENCE [LARGE SCALE GENOMIC DNA]</scope>
    <source>
        <strain evidence="1">IAC_01/95</strain>
    </source>
</reference>
<sequence>MARHAPSSLPAKVRFMPQSWSGSEAHCTDYKWALARAHDCMTTEPGWRRRGG</sequence>
<gene>
    <name evidence="1" type="ORF">L914_07291</name>
</gene>
<name>W2NJJ5_PHYNI</name>
<dbReference type="Proteomes" id="UP000054532">
    <property type="component" value="Unassembled WGS sequence"/>
</dbReference>
<dbReference type="AlphaFoldDB" id="W2NJJ5"/>
<proteinExistence type="predicted"/>
<organism evidence="1">
    <name type="scientific">Phytophthora nicotianae</name>
    <name type="common">Potato buckeye rot agent</name>
    <name type="synonym">Phytophthora parasitica</name>
    <dbReference type="NCBI Taxonomy" id="4792"/>
    <lineage>
        <taxon>Eukaryota</taxon>
        <taxon>Sar</taxon>
        <taxon>Stramenopiles</taxon>
        <taxon>Oomycota</taxon>
        <taxon>Peronosporomycetes</taxon>
        <taxon>Peronosporales</taxon>
        <taxon>Peronosporaceae</taxon>
        <taxon>Phytophthora</taxon>
    </lineage>
</organism>
<protein>
    <submittedName>
        <fullName evidence="1">Uncharacterized protein</fullName>
    </submittedName>
</protein>
<evidence type="ECO:0000313" key="1">
    <source>
        <dbReference type="EMBL" id="ETM48128.1"/>
    </source>
</evidence>
<accession>W2NJJ5</accession>
<dbReference type="EMBL" id="KI692496">
    <property type="protein sequence ID" value="ETM48128.1"/>
    <property type="molecule type" value="Genomic_DNA"/>
</dbReference>